<feature type="region of interest" description="Disordered" evidence="1">
    <location>
        <begin position="427"/>
        <end position="457"/>
    </location>
</feature>
<dbReference type="EMBL" id="VSWD01000010">
    <property type="protein sequence ID" value="KAK3089006.1"/>
    <property type="molecule type" value="Genomic_DNA"/>
</dbReference>
<feature type="compositionally biased region" description="Basic and acidic residues" evidence="1">
    <location>
        <begin position="284"/>
        <end position="296"/>
    </location>
</feature>
<name>A0AA89BPC3_PINIB</name>
<proteinExistence type="predicted"/>
<organism evidence="2 3">
    <name type="scientific">Pinctada imbricata</name>
    <name type="common">Atlantic pearl-oyster</name>
    <name type="synonym">Pinctada martensii</name>
    <dbReference type="NCBI Taxonomy" id="66713"/>
    <lineage>
        <taxon>Eukaryota</taxon>
        <taxon>Metazoa</taxon>
        <taxon>Spiralia</taxon>
        <taxon>Lophotrochozoa</taxon>
        <taxon>Mollusca</taxon>
        <taxon>Bivalvia</taxon>
        <taxon>Autobranchia</taxon>
        <taxon>Pteriomorphia</taxon>
        <taxon>Pterioida</taxon>
        <taxon>Pterioidea</taxon>
        <taxon>Pteriidae</taxon>
        <taxon>Pinctada</taxon>
    </lineage>
</organism>
<comment type="caution">
    <text evidence="2">The sequence shown here is derived from an EMBL/GenBank/DDBJ whole genome shotgun (WGS) entry which is preliminary data.</text>
</comment>
<feature type="region of interest" description="Disordered" evidence="1">
    <location>
        <begin position="269"/>
        <end position="335"/>
    </location>
</feature>
<sequence>IDIISQDQANIGSEGKNLNDSCSQDGKIDWKGYTIPKTSPQSSSDEEGEFSDPFQHDNQSDCNQDDSDRSSDDLNKSQQEDDGSEEEGPTRFDPLSEKKSFKLDRSKEKYAQKYFNRHLTDEMIQSSILQSALIPANSFLTPPKVDEYIEDLVNDNKVMRFLRMHDASLKHVQKRIAQCMGPMAKVWHELDSINTDNPEQNQSSMDIFDVKELMEKCILMLGQANASCLYERRMNFLAKIMQSTKKAKSALKENDQEFKGGEQLFGKNFYSVQDRKAKSRKRAREMSRDMKGEPPAKRPFRPGPPGKPKANPRGSNQKGFRRSGPSDGRRGAQSKTNSCVTFFARSRSIFSMQGKKYNTVSFVSNANNKRGFSQSPRGSERSEFRFRRSVTHSFGRKARPFSHKLGENYIRSGYFDSNSGVQNRFHGRALSGKSIKNESIRKRPRNSHLEITEMLEK</sequence>
<feature type="non-terminal residue" evidence="2">
    <location>
        <position position="1"/>
    </location>
</feature>
<feature type="compositionally biased region" description="Basic and acidic residues" evidence="1">
    <location>
        <begin position="66"/>
        <end position="79"/>
    </location>
</feature>
<feature type="region of interest" description="Disordered" evidence="1">
    <location>
        <begin position="1"/>
        <end position="99"/>
    </location>
</feature>
<reference evidence="2" key="1">
    <citation type="submission" date="2019-08" db="EMBL/GenBank/DDBJ databases">
        <title>The improved chromosome-level genome for the pearl oyster Pinctada fucata martensii using PacBio sequencing and Hi-C.</title>
        <authorList>
            <person name="Zheng Z."/>
        </authorList>
    </citation>
    <scope>NUCLEOTIDE SEQUENCE</scope>
    <source>
        <strain evidence="2">ZZ-2019</strain>
        <tissue evidence="2">Adductor muscle</tissue>
    </source>
</reference>
<evidence type="ECO:0000256" key="1">
    <source>
        <dbReference type="SAM" id="MobiDB-lite"/>
    </source>
</evidence>
<gene>
    <name evidence="2" type="ORF">FSP39_000093</name>
</gene>
<keyword evidence="3" id="KW-1185">Reference proteome</keyword>
<feature type="compositionally biased region" description="Polar residues" evidence="1">
    <location>
        <begin position="1"/>
        <end position="24"/>
    </location>
</feature>
<evidence type="ECO:0000313" key="3">
    <source>
        <dbReference type="Proteomes" id="UP001186944"/>
    </source>
</evidence>
<dbReference type="Proteomes" id="UP001186944">
    <property type="component" value="Unassembled WGS sequence"/>
</dbReference>
<accession>A0AA89BPC3</accession>
<feature type="compositionally biased region" description="Basic and acidic residues" evidence="1">
    <location>
        <begin position="435"/>
        <end position="457"/>
    </location>
</feature>
<evidence type="ECO:0000313" key="2">
    <source>
        <dbReference type="EMBL" id="KAK3089006.1"/>
    </source>
</evidence>
<protein>
    <submittedName>
        <fullName evidence="2">Uncharacterized protein</fullName>
    </submittedName>
</protein>
<feature type="compositionally biased region" description="Basic and acidic residues" evidence="1">
    <location>
        <begin position="88"/>
        <end position="99"/>
    </location>
</feature>
<dbReference type="AlphaFoldDB" id="A0AA89BPC3"/>